<keyword evidence="1" id="KW-1133">Transmembrane helix</keyword>
<evidence type="ECO:0008006" key="4">
    <source>
        <dbReference type="Google" id="ProtNLM"/>
    </source>
</evidence>
<dbReference type="STRING" id="1121324.CLIT_11c01010"/>
<sequence>MHFLRQLIRFGVQEALSCIFPAAIFIILAASKIIDIPFLYRHDFILIACLIVQFLMVYFKLETVDELKVISLFHLIGLVLEIFKVHMGSWAYPEYALTKIGGVPLYSGFMYASVASYVCQAWKRFDLKFVNWPENHITYSIAAAIYINFFSHHFMMDLRWIIILSLFVAFRGACVEFRVGRQRYNMPVILSFFLIGFFIWIAENISTFLGAWKYPNQDEMWHMVHIGKISSWFLLVIISIVIVVNLKHFKYKQRKKSLDYRQINIS</sequence>
<dbReference type="OrthoDB" id="1550598at2"/>
<feature type="transmembrane region" description="Helical" evidence="1">
    <location>
        <begin position="40"/>
        <end position="59"/>
    </location>
</feature>
<accession>A0A069RLK2</accession>
<feature type="transmembrane region" description="Helical" evidence="1">
    <location>
        <begin position="160"/>
        <end position="177"/>
    </location>
</feature>
<name>A0A069RLK2_PEPLI</name>
<feature type="transmembrane region" description="Helical" evidence="1">
    <location>
        <begin position="137"/>
        <end position="154"/>
    </location>
</feature>
<gene>
    <name evidence="2" type="ORF">CLIT_11c01010</name>
</gene>
<evidence type="ECO:0000313" key="2">
    <source>
        <dbReference type="EMBL" id="KDR95072.1"/>
    </source>
</evidence>
<dbReference type="eggNOG" id="COG3739">
    <property type="taxonomic scope" value="Bacteria"/>
</dbReference>
<evidence type="ECO:0000313" key="3">
    <source>
        <dbReference type="Proteomes" id="UP000027946"/>
    </source>
</evidence>
<reference evidence="2 3" key="1">
    <citation type="submission" date="2014-03" db="EMBL/GenBank/DDBJ databases">
        <title>Genome sequence of Clostridium litorale W6, DSM 5388.</title>
        <authorList>
            <person name="Poehlein A."/>
            <person name="Jagirdar A."/>
            <person name="Khonsari B."/>
            <person name="Chibani C.M."/>
            <person name="Gutierrez Gutierrez D.A."/>
            <person name="Davydova E."/>
            <person name="Alghaithi H.S."/>
            <person name="Nair K.P."/>
            <person name="Dhamotharan K."/>
            <person name="Chandran L."/>
            <person name="G W."/>
            <person name="Daniel R."/>
        </authorList>
    </citation>
    <scope>NUCLEOTIDE SEQUENCE [LARGE SCALE GENOMIC DNA]</scope>
    <source>
        <strain evidence="2 3">W6</strain>
    </source>
</reference>
<feature type="transmembrane region" description="Helical" evidence="1">
    <location>
        <begin position="104"/>
        <end position="125"/>
    </location>
</feature>
<protein>
    <recommendedName>
        <fullName evidence="4">DUF817 domain-containing protein</fullName>
    </recommendedName>
</protein>
<feature type="transmembrane region" description="Helical" evidence="1">
    <location>
        <begin position="189"/>
        <end position="209"/>
    </location>
</feature>
<proteinExistence type="predicted"/>
<feature type="transmembrane region" description="Helical" evidence="1">
    <location>
        <begin position="71"/>
        <end position="92"/>
    </location>
</feature>
<comment type="caution">
    <text evidence="2">The sequence shown here is derived from an EMBL/GenBank/DDBJ whole genome shotgun (WGS) entry which is preliminary data.</text>
</comment>
<feature type="transmembrane region" description="Helical" evidence="1">
    <location>
        <begin position="229"/>
        <end position="246"/>
    </location>
</feature>
<keyword evidence="1" id="KW-0472">Membrane</keyword>
<dbReference type="InterPro" id="IPR008535">
    <property type="entry name" value="DUF817"/>
</dbReference>
<keyword evidence="3" id="KW-1185">Reference proteome</keyword>
<organism evidence="2 3">
    <name type="scientific">Peptoclostridium litorale DSM 5388</name>
    <dbReference type="NCBI Taxonomy" id="1121324"/>
    <lineage>
        <taxon>Bacteria</taxon>
        <taxon>Bacillati</taxon>
        <taxon>Bacillota</taxon>
        <taxon>Clostridia</taxon>
        <taxon>Peptostreptococcales</taxon>
        <taxon>Peptoclostridiaceae</taxon>
        <taxon>Peptoclostridium</taxon>
    </lineage>
</organism>
<feature type="transmembrane region" description="Helical" evidence="1">
    <location>
        <begin position="12"/>
        <end position="34"/>
    </location>
</feature>
<dbReference type="EMBL" id="JJMM01000011">
    <property type="protein sequence ID" value="KDR95072.1"/>
    <property type="molecule type" value="Genomic_DNA"/>
</dbReference>
<dbReference type="Pfam" id="PF05675">
    <property type="entry name" value="DUF817"/>
    <property type="match status" value="1"/>
</dbReference>
<dbReference type="Proteomes" id="UP000027946">
    <property type="component" value="Unassembled WGS sequence"/>
</dbReference>
<keyword evidence="1" id="KW-0812">Transmembrane</keyword>
<evidence type="ECO:0000256" key="1">
    <source>
        <dbReference type="SAM" id="Phobius"/>
    </source>
</evidence>
<dbReference type="RefSeq" id="WP_038264985.1">
    <property type="nucleotide sequence ID" value="NZ_FSRH01000002.1"/>
</dbReference>
<dbReference type="AlphaFoldDB" id="A0A069RLK2"/>
<dbReference type="PIRSF" id="PIRSF009141">
    <property type="entry name" value="UCP009141"/>
    <property type="match status" value="1"/>
</dbReference>